<evidence type="ECO:0000313" key="2">
    <source>
        <dbReference type="EMBL" id="CDJ47887.1"/>
    </source>
</evidence>
<feature type="compositionally biased region" description="Low complexity" evidence="1">
    <location>
        <begin position="193"/>
        <end position="206"/>
    </location>
</feature>
<name>U6LBR7_9EIME</name>
<feature type="compositionally biased region" description="Basic and acidic residues" evidence="1">
    <location>
        <begin position="473"/>
        <end position="485"/>
    </location>
</feature>
<gene>
    <name evidence="2" type="ORF">EBH_0018260</name>
</gene>
<feature type="region of interest" description="Disordered" evidence="1">
    <location>
        <begin position="193"/>
        <end position="225"/>
    </location>
</feature>
<feature type="region of interest" description="Disordered" evidence="1">
    <location>
        <begin position="509"/>
        <end position="583"/>
    </location>
</feature>
<feature type="compositionally biased region" description="Low complexity" evidence="1">
    <location>
        <begin position="461"/>
        <end position="470"/>
    </location>
</feature>
<feature type="region of interest" description="Disordered" evidence="1">
    <location>
        <begin position="97"/>
        <end position="129"/>
    </location>
</feature>
<protein>
    <submittedName>
        <fullName evidence="2">Chromosome III, complete sequence, related</fullName>
    </submittedName>
</protein>
<evidence type="ECO:0000256" key="1">
    <source>
        <dbReference type="SAM" id="MobiDB-lite"/>
    </source>
</evidence>
<sequence length="583" mass="65599">MASHLIGFCCKYERLSFHLIRSFFPLNAPCCSLVSNAHPPLSSPQSSSFAPLFPTRSFFSTLETPPKAVSEKQAAKKQREQAEGTLAAEAANVQHLIEPEEAEPETEEAEQEGKEDNGSESVFDISAGDVSDCPPGLQQFVFSLPHPCSYSADPEELNIEQIKDVVNTLLGRNSYNKGAATRAAATAAAKEATTTAGAGAAGRRPGVYSEPSRWCSESGPQKRDQDEFDDNLLLQYPEPNVLWPNPLLHNHRLQPFTCDVQAAADAEEEAAGGAKADAAAAGGAAAYTQDLNALQLRVNRLRLEELWKYSGVYGLSWDELDEVYIQFRRQQHQRQQQWDLRKQQILEYAAVVCKRRLRAKRKEYLKEVGVEISDLEEETREQILVPRSLFRRMTRRLYYKWHDAYFSPWRPGGLQSVLKAFITIRMLQRETNERFLHLNDCRFSSFDAFGHKETDKDKRTNNATRNTTNTVAKDTEESITEDRKTANQMQMEFKLQRILKRKYRRHPIGSKMTQQQQPQQRAPQTETQEGEGASLHAADSRHGADSLSAADAAPTVSAEEGVWDFTGVGRRGQGDKQMESLKQ</sequence>
<feature type="compositionally biased region" description="Basic and acidic residues" evidence="1">
    <location>
        <begin position="572"/>
        <end position="583"/>
    </location>
</feature>
<keyword evidence="3" id="KW-1185">Reference proteome</keyword>
<dbReference type="VEuPathDB" id="ToxoDB:EBH_0018260"/>
<feature type="compositionally biased region" description="Acidic residues" evidence="1">
    <location>
        <begin position="99"/>
        <end position="110"/>
    </location>
</feature>
<dbReference type="OrthoDB" id="448686at2759"/>
<reference evidence="2" key="2">
    <citation type="submission" date="2013-10" db="EMBL/GenBank/DDBJ databases">
        <authorList>
            <person name="Aslett M."/>
        </authorList>
    </citation>
    <scope>NUCLEOTIDE SEQUENCE [LARGE SCALE GENOMIC DNA]</scope>
    <source>
        <strain evidence="2">Houghton</strain>
    </source>
</reference>
<proteinExistence type="predicted"/>
<dbReference type="AlphaFoldDB" id="U6LBR7"/>
<feature type="region of interest" description="Disordered" evidence="1">
    <location>
        <begin position="452"/>
        <end position="487"/>
    </location>
</feature>
<dbReference type="Proteomes" id="UP000030750">
    <property type="component" value="Unassembled WGS sequence"/>
</dbReference>
<feature type="compositionally biased region" description="Low complexity" evidence="1">
    <location>
        <begin position="513"/>
        <end position="527"/>
    </location>
</feature>
<evidence type="ECO:0000313" key="3">
    <source>
        <dbReference type="Proteomes" id="UP000030750"/>
    </source>
</evidence>
<dbReference type="EMBL" id="HG710897">
    <property type="protein sequence ID" value="CDJ47887.1"/>
    <property type="molecule type" value="Genomic_DNA"/>
</dbReference>
<organism evidence="2 3">
    <name type="scientific">Eimeria brunetti</name>
    <dbReference type="NCBI Taxonomy" id="51314"/>
    <lineage>
        <taxon>Eukaryota</taxon>
        <taxon>Sar</taxon>
        <taxon>Alveolata</taxon>
        <taxon>Apicomplexa</taxon>
        <taxon>Conoidasida</taxon>
        <taxon>Coccidia</taxon>
        <taxon>Eucoccidiorida</taxon>
        <taxon>Eimeriorina</taxon>
        <taxon>Eimeriidae</taxon>
        <taxon>Eimeria</taxon>
    </lineage>
</organism>
<accession>U6LBR7</accession>
<reference evidence="2" key="1">
    <citation type="submission" date="2013-10" db="EMBL/GenBank/DDBJ databases">
        <title>Genomic analysis of the causative agents of coccidiosis in chickens.</title>
        <authorList>
            <person name="Reid A.J."/>
            <person name="Blake D."/>
            <person name="Billington K."/>
            <person name="Browne H."/>
            <person name="Dunn M."/>
            <person name="Hung S."/>
            <person name="Kawahara F."/>
            <person name="Miranda-Saavedra D."/>
            <person name="Mourier T."/>
            <person name="Nagra H."/>
            <person name="Otto T.D."/>
            <person name="Rawlings N."/>
            <person name="Sanchez A."/>
            <person name="Sanders M."/>
            <person name="Subramaniam C."/>
            <person name="Tay Y."/>
            <person name="Dear P."/>
            <person name="Doerig C."/>
            <person name="Gruber A."/>
            <person name="Parkinson J."/>
            <person name="Shirley M."/>
            <person name="Wan K.L."/>
            <person name="Berriman M."/>
            <person name="Tomley F."/>
            <person name="Pain A."/>
        </authorList>
    </citation>
    <scope>NUCLEOTIDE SEQUENCE [LARGE SCALE GENOMIC DNA]</scope>
    <source>
        <strain evidence="2">Houghton</strain>
    </source>
</reference>